<evidence type="ECO:0000256" key="2">
    <source>
        <dbReference type="PROSITE-ProRule" id="PRU00176"/>
    </source>
</evidence>
<name>A0A2N9EVI9_FAGSY</name>
<sequence>MAQLRPAQPSLSLFTLWPTQIPEAGGQRRKHPLGLESCRNWLIEFTNYFDSLSLTHSLFLALKSNSCYWIFGFGFGKPTTTEKLHEAFSQFGEVVHAKVVTDRVSGYSKGFGFVRYSTLEDAAKGIEGMDGKFLDGWVIFAEYARPRQPPPENHMAPPYGHQ</sequence>
<evidence type="ECO:0000256" key="1">
    <source>
        <dbReference type="ARBA" id="ARBA00022884"/>
    </source>
</evidence>
<dbReference type="AlphaFoldDB" id="A0A2N9EVI9"/>
<dbReference type="GO" id="GO:0003723">
    <property type="term" value="F:RNA binding"/>
    <property type="evidence" value="ECO:0007669"/>
    <property type="project" value="UniProtKB-UniRule"/>
</dbReference>
<dbReference type="GO" id="GO:0080156">
    <property type="term" value="P:mitochondrial mRNA modification"/>
    <property type="evidence" value="ECO:0007669"/>
    <property type="project" value="TreeGrafter"/>
</dbReference>
<gene>
    <name evidence="4" type="ORF">FSB_LOCUS6744</name>
</gene>
<dbReference type="InterPro" id="IPR012677">
    <property type="entry name" value="Nucleotide-bd_a/b_plait_sf"/>
</dbReference>
<reference evidence="4" key="1">
    <citation type="submission" date="2018-02" db="EMBL/GenBank/DDBJ databases">
        <authorList>
            <person name="Cohen D.B."/>
            <person name="Kent A.D."/>
        </authorList>
    </citation>
    <scope>NUCLEOTIDE SEQUENCE</scope>
</reference>
<dbReference type="GO" id="GO:0005739">
    <property type="term" value="C:mitochondrion"/>
    <property type="evidence" value="ECO:0007669"/>
    <property type="project" value="TreeGrafter"/>
</dbReference>
<dbReference type="PROSITE" id="PS50102">
    <property type="entry name" value="RRM"/>
    <property type="match status" value="1"/>
</dbReference>
<evidence type="ECO:0000313" key="4">
    <source>
        <dbReference type="EMBL" id="SPC78862.1"/>
    </source>
</evidence>
<dbReference type="SMART" id="SM00360">
    <property type="entry name" value="RRM"/>
    <property type="match status" value="1"/>
</dbReference>
<keyword evidence="1 2" id="KW-0694">RNA-binding</keyword>
<dbReference type="SUPFAM" id="SSF54928">
    <property type="entry name" value="RNA-binding domain, RBD"/>
    <property type="match status" value="1"/>
</dbReference>
<protein>
    <recommendedName>
        <fullName evidence="3">RRM domain-containing protein</fullName>
    </recommendedName>
</protein>
<dbReference type="InterPro" id="IPR000504">
    <property type="entry name" value="RRM_dom"/>
</dbReference>
<accession>A0A2N9EVI9</accession>
<dbReference type="PANTHER" id="PTHR48029:SF1">
    <property type="entry name" value="NUCLEOLAR PROTEIN 8"/>
    <property type="match status" value="1"/>
</dbReference>
<dbReference type="PANTHER" id="PTHR48029">
    <property type="entry name" value="NUCLEOLAR PROTEIN 8"/>
    <property type="match status" value="1"/>
</dbReference>
<dbReference type="Gene3D" id="3.30.70.330">
    <property type="match status" value="1"/>
</dbReference>
<dbReference type="EMBL" id="OIVN01000354">
    <property type="protein sequence ID" value="SPC78862.1"/>
    <property type="molecule type" value="Genomic_DNA"/>
</dbReference>
<dbReference type="Pfam" id="PF00076">
    <property type="entry name" value="RRM_1"/>
    <property type="match status" value="1"/>
</dbReference>
<evidence type="ECO:0000259" key="3">
    <source>
        <dbReference type="PROSITE" id="PS50102"/>
    </source>
</evidence>
<organism evidence="4">
    <name type="scientific">Fagus sylvatica</name>
    <name type="common">Beechnut</name>
    <dbReference type="NCBI Taxonomy" id="28930"/>
    <lineage>
        <taxon>Eukaryota</taxon>
        <taxon>Viridiplantae</taxon>
        <taxon>Streptophyta</taxon>
        <taxon>Embryophyta</taxon>
        <taxon>Tracheophyta</taxon>
        <taxon>Spermatophyta</taxon>
        <taxon>Magnoliopsida</taxon>
        <taxon>eudicotyledons</taxon>
        <taxon>Gunneridae</taxon>
        <taxon>Pentapetalae</taxon>
        <taxon>rosids</taxon>
        <taxon>fabids</taxon>
        <taxon>Fagales</taxon>
        <taxon>Fagaceae</taxon>
        <taxon>Fagus</taxon>
    </lineage>
</organism>
<dbReference type="InterPro" id="IPR035979">
    <property type="entry name" value="RBD_domain_sf"/>
</dbReference>
<feature type="domain" description="RRM" evidence="3">
    <location>
        <begin position="66"/>
        <end position="146"/>
    </location>
</feature>
<proteinExistence type="predicted"/>